<evidence type="ECO:0000313" key="6">
    <source>
        <dbReference type="Proteomes" id="UP000467240"/>
    </source>
</evidence>
<dbReference type="SUPFAM" id="SSF46785">
    <property type="entry name" value="Winged helix' DNA-binding domain"/>
    <property type="match status" value="2"/>
</dbReference>
<keyword evidence="1" id="KW-0805">Transcription regulation</keyword>
<evidence type="ECO:0000256" key="1">
    <source>
        <dbReference type="ARBA" id="ARBA00023015"/>
    </source>
</evidence>
<name>A0A7J5BPC1_9MICO</name>
<dbReference type="InterPro" id="IPR000485">
    <property type="entry name" value="AsnC-type_HTH_dom"/>
</dbReference>
<dbReference type="Gene3D" id="1.10.10.10">
    <property type="entry name" value="Winged helix-like DNA-binding domain superfamily/Winged helix DNA-binding domain"/>
    <property type="match status" value="2"/>
</dbReference>
<dbReference type="Pfam" id="PF13404">
    <property type="entry name" value="HTH_AsnC-type"/>
    <property type="match status" value="1"/>
</dbReference>
<dbReference type="PANTHER" id="PTHR30154:SF34">
    <property type="entry name" value="TRANSCRIPTIONAL REGULATOR AZLB"/>
    <property type="match status" value="1"/>
</dbReference>
<comment type="caution">
    <text evidence="5">The sequence shown here is derived from an EMBL/GenBank/DDBJ whole genome shotgun (WGS) entry which is preliminary data.</text>
</comment>
<keyword evidence="2" id="KW-0238">DNA-binding</keyword>
<dbReference type="InterPro" id="IPR036388">
    <property type="entry name" value="WH-like_DNA-bd_sf"/>
</dbReference>
<protein>
    <submittedName>
        <fullName evidence="5">Lrp/AsnC family transcriptional regulator</fullName>
    </submittedName>
</protein>
<dbReference type="PANTHER" id="PTHR30154">
    <property type="entry name" value="LEUCINE-RESPONSIVE REGULATORY PROTEIN"/>
    <property type="match status" value="1"/>
</dbReference>
<dbReference type="GO" id="GO:0043200">
    <property type="term" value="P:response to amino acid"/>
    <property type="evidence" value="ECO:0007669"/>
    <property type="project" value="TreeGrafter"/>
</dbReference>
<dbReference type="GO" id="GO:0043565">
    <property type="term" value="F:sequence-specific DNA binding"/>
    <property type="evidence" value="ECO:0007669"/>
    <property type="project" value="InterPro"/>
</dbReference>
<dbReference type="PRINTS" id="PR00033">
    <property type="entry name" value="HTHASNC"/>
</dbReference>
<dbReference type="InterPro" id="IPR036390">
    <property type="entry name" value="WH_DNA-bd_sf"/>
</dbReference>
<dbReference type="InterPro" id="IPR011008">
    <property type="entry name" value="Dimeric_a/b-barrel"/>
</dbReference>
<evidence type="ECO:0000259" key="4">
    <source>
        <dbReference type="PROSITE" id="PS50956"/>
    </source>
</evidence>
<gene>
    <name evidence="5" type="ORF">F8O01_13355</name>
</gene>
<proteinExistence type="predicted"/>
<dbReference type="RefSeq" id="WP_158041455.1">
    <property type="nucleotide sequence ID" value="NZ_JACCFV010000001.1"/>
</dbReference>
<feature type="domain" description="HTH asnC-type" evidence="4">
    <location>
        <begin position="161"/>
        <end position="204"/>
    </location>
</feature>
<dbReference type="OrthoDB" id="3526090at2"/>
<dbReference type="Pfam" id="PF13412">
    <property type="entry name" value="HTH_24"/>
    <property type="match status" value="1"/>
</dbReference>
<dbReference type="SMART" id="SM00344">
    <property type="entry name" value="HTH_ASNC"/>
    <property type="match status" value="1"/>
</dbReference>
<dbReference type="InterPro" id="IPR019888">
    <property type="entry name" value="Tscrpt_reg_AsnC-like"/>
</dbReference>
<organism evidence="5 6">
    <name type="scientific">Pseudoclavibacter chungangensis</name>
    <dbReference type="NCBI Taxonomy" id="587635"/>
    <lineage>
        <taxon>Bacteria</taxon>
        <taxon>Bacillati</taxon>
        <taxon>Actinomycetota</taxon>
        <taxon>Actinomycetes</taxon>
        <taxon>Micrococcales</taxon>
        <taxon>Microbacteriaceae</taxon>
        <taxon>Pseudoclavibacter</taxon>
    </lineage>
</organism>
<reference evidence="5 6" key="1">
    <citation type="submission" date="2019-09" db="EMBL/GenBank/DDBJ databases">
        <title>Phylogeny of genus Pseudoclavibacter and closely related genus.</title>
        <authorList>
            <person name="Li Y."/>
        </authorList>
    </citation>
    <scope>NUCLEOTIDE SEQUENCE [LARGE SCALE GENOMIC DNA]</scope>
    <source>
        <strain evidence="5 6">DSM 23821</strain>
    </source>
</reference>
<keyword evidence="6" id="KW-1185">Reference proteome</keyword>
<dbReference type="EMBL" id="WBJZ01000018">
    <property type="protein sequence ID" value="KAB1654539.1"/>
    <property type="molecule type" value="Genomic_DNA"/>
</dbReference>
<dbReference type="GO" id="GO:0005829">
    <property type="term" value="C:cytosol"/>
    <property type="evidence" value="ECO:0007669"/>
    <property type="project" value="TreeGrafter"/>
</dbReference>
<evidence type="ECO:0000313" key="5">
    <source>
        <dbReference type="EMBL" id="KAB1654539.1"/>
    </source>
</evidence>
<dbReference type="SUPFAM" id="SSF54909">
    <property type="entry name" value="Dimeric alpha+beta barrel"/>
    <property type="match status" value="1"/>
</dbReference>
<dbReference type="AlphaFoldDB" id="A0A7J5BPC1"/>
<accession>A0A7J5BPC1</accession>
<dbReference type="Proteomes" id="UP000467240">
    <property type="component" value="Unassembled WGS sequence"/>
</dbReference>
<evidence type="ECO:0000256" key="3">
    <source>
        <dbReference type="ARBA" id="ARBA00023163"/>
    </source>
</evidence>
<sequence length="321" mass="35238">MDSGRDMRHRDPLTTPVLRLLRQDGRASYTRIAETLGISRKRVTEIVQRAVDTHEVVFTVSVSPDLLGLQRFGYVQLRMDGPVGPARAGLIAMPETTFVADITGDAPLDAEIRVGPDPHLRHTLERIRALPHVSDIRTHVYESIEINLYSPLRTGRTGMSLDRTDRAIVRHLQRDGRATYAELGESVGVSASAARLRLRRLVAADALKVVGVPARHADSDVPTLGVGIRTRGALDPAVQLVRSLEPEFLAIAIGEYELIATLRAQRVADLVPLVDRLVSSPEVATLRTWTNLRMLKEEYGRGELLSVKHEVPAVSAAAGSE</sequence>
<dbReference type="PROSITE" id="PS50956">
    <property type="entry name" value="HTH_ASNC_2"/>
    <property type="match status" value="1"/>
</dbReference>
<evidence type="ECO:0000256" key="2">
    <source>
        <dbReference type="ARBA" id="ARBA00023125"/>
    </source>
</evidence>
<keyword evidence="3" id="KW-0804">Transcription</keyword>